<dbReference type="RefSeq" id="WP_020197611.1">
    <property type="nucleotide sequence ID" value="NZ_BAOH01000131.1"/>
</dbReference>
<evidence type="ECO:0000313" key="1">
    <source>
        <dbReference type="EMBL" id="KIF51527.1"/>
    </source>
</evidence>
<proteinExistence type="predicted"/>
<protein>
    <submittedName>
        <fullName evidence="1">Uncharacterized protein</fullName>
    </submittedName>
</protein>
<organism evidence="1 2">
    <name type="scientific">Vibrio owensii CAIM 1854 = LMG 25443</name>
    <dbReference type="NCBI Taxonomy" id="1229493"/>
    <lineage>
        <taxon>Bacteria</taxon>
        <taxon>Pseudomonadati</taxon>
        <taxon>Pseudomonadota</taxon>
        <taxon>Gammaproteobacteria</taxon>
        <taxon>Vibrionales</taxon>
        <taxon>Vibrionaceae</taxon>
        <taxon>Vibrio</taxon>
    </lineage>
</organism>
<dbReference type="AlphaFoldDB" id="A0A0C1W540"/>
<dbReference type="PATRIC" id="fig|1229493.5.peg.3162"/>
<evidence type="ECO:0000313" key="2">
    <source>
        <dbReference type="Proteomes" id="UP000031586"/>
    </source>
</evidence>
<gene>
    <name evidence="1" type="ORF">H735_19180</name>
</gene>
<accession>A0A0C1W540</accession>
<sequence>MSKLDAIINILQIRENTPSEVTTHYRLERKCYLSLDSDGKLYVWCDTNNAWLETTTPLHEEALVLNFALLDKTGFSFAGFHACSCCHTPTNSHVLIGRDGQVVMSCFDCGRTIPVWPEIWEGIKKGVKSYSDVE</sequence>
<dbReference type="EMBL" id="JPRD01000035">
    <property type="protein sequence ID" value="KIF51527.1"/>
    <property type="molecule type" value="Genomic_DNA"/>
</dbReference>
<reference evidence="1 2" key="1">
    <citation type="submission" date="2014-07" db="EMBL/GenBank/DDBJ databases">
        <title>Unique and conserved regions in Vibrio harveyi and related species in comparison with the shrimp pathogen Vibrio harveyi CAIM 1792.</title>
        <authorList>
            <person name="Espinoza-Valles I."/>
            <person name="Vora G."/>
            <person name="Leekitcharoenphon P."/>
            <person name="Ussery D."/>
            <person name="Hoj L."/>
            <person name="Gomez-Gil B."/>
        </authorList>
    </citation>
    <scope>NUCLEOTIDE SEQUENCE [LARGE SCALE GENOMIC DNA]</scope>
    <source>
        <strain evidence="2">CAIM 1854 / LMG 25443</strain>
    </source>
</reference>
<name>A0A0C1W540_9VIBR</name>
<dbReference type="Proteomes" id="UP000031586">
    <property type="component" value="Unassembled WGS sequence"/>
</dbReference>
<comment type="caution">
    <text evidence="1">The sequence shown here is derived from an EMBL/GenBank/DDBJ whole genome shotgun (WGS) entry which is preliminary data.</text>
</comment>